<reference evidence="11 12" key="1">
    <citation type="submission" date="2018-05" db="EMBL/GenBank/DDBJ databases">
        <title>Acuticoccus sediminis sp. nov., isolated from deep-sea sediment of Indian Ocean.</title>
        <authorList>
            <person name="Liu X."/>
            <person name="Lai Q."/>
            <person name="Du Y."/>
            <person name="Sun F."/>
            <person name="Zhang X."/>
            <person name="Wang S."/>
            <person name="Shao Z."/>
        </authorList>
    </citation>
    <scope>NUCLEOTIDE SEQUENCE [LARGE SCALE GENOMIC DNA]</scope>
    <source>
        <strain evidence="11 12">PTG4-2</strain>
    </source>
</reference>
<evidence type="ECO:0000259" key="10">
    <source>
        <dbReference type="Pfam" id="PF04290"/>
    </source>
</evidence>
<evidence type="ECO:0000313" key="11">
    <source>
        <dbReference type="EMBL" id="RAI00030.1"/>
    </source>
</evidence>
<dbReference type="InterPro" id="IPR007387">
    <property type="entry name" value="TRAP_DctQ"/>
</dbReference>
<feature type="transmembrane region" description="Helical" evidence="9">
    <location>
        <begin position="125"/>
        <end position="148"/>
    </location>
</feature>
<dbReference type="InterPro" id="IPR055348">
    <property type="entry name" value="DctQ"/>
</dbReference>
<evidence type="ECO:0000256" key="8">
    <source>
        <dbReference type="ARBA" id="ARBA00038436"/>
    </source>
</evidence>
<name>A0A8B2NUM8_9HYPH</name>
<feature type="transmembrane region" description="Helical" evidence="9">
    <location>
        <begin position="81"/>
        <end position="105"/>
    </location>
</feature>
<evidence type="ECO:0000256" key="9">
    <source>
        <dbReference type="RuleBase" id="RU369079"/>
    </source>
</evidence>
<proteinExistence type="inferred from homology"/>
<comment type="caution">
    <text evidence="11">The sequence shown here is derived from an EMBL/GenBank/DDBJ whole genome shotgun (WGS) entry which is preliminary data.</text>
</comment>
<keyword evidence="12" id="KW-1185">Reference proteome</keyword>
<dbReference type="EMBL" id="QHHQ01000004">
    <property type="protein sequence ID" value="RAI00030.1"/>
    <property type="molecule type" value="Genomic_DNA"/>
</dbReference>
<keyword evidence="6 9" id="KW-1133">Transmembrane helix</keyword>
<dbReference type="Pfam" id="PF04290">
    <property type="entry name" value="DctQ"/>
    <property type="match status" value="1"/>
</dbReference>
<keyword evidence="2 9" id="KW-0813">Transport</keyword>
<comment type="subcellular location">
    <subcellularLocation>
        <location evidence="1 9">Cell inner membrane</location>
        <topology evidence="1 9">Multi-pass membrane protein</topology>
    </subcellularLocation>
</comment>
<dbReference type="OrthoDB" id="4250245at2"/>
<organism evidence="11 12">
    <name type="scientific">Acuticoccus sediminis</name>
    <dbReference type="NCBI Taxonomy" id="2184697"/>
    <lineage>
        <taxon>Bacteria</taxon>
        <taxon>Pseudomonadati</taxon>
        <taxon>Pseudomonadota</taxon>
        <taxon>Alphaproteobacteria</taxon>
        <taxon>Hyphomicrobiales</taxon>
        <taxon>Amorphaceae</taxon>
        <taxon>Acuticoccus</taxon>
    </lineage>
</organism>
<dbReference type="Proteomes" id="UP000249590">
    <property type="component" value="Unassembled WGS sequence"/>
</dbReference>
<evidence type="ECO:0000256" key="7">
    <source>
        <dbReference type="ARBA" id="ARBA00023136"/>
    </source>
</evidence>
<evidence type="ECO:0000313" key="12">
    <source>
        <dbReference type="Proteomes" id="UP000249590"/>
    </source>
</evidence>
<evidence type="ECO:0000256" key="1">
    <source>
        <dbReference type="ARBA" id="ARBA00004429"/>
    </source>
</evidence>
<evidence type="ECO:0000256" key="6">
    <source>
        <dbReference type="ARBA" id="ARBA00022989"/>
    </source>
</evidence>
<dbReference type="AlphaFoldDB" id="A0A8B2NUM8"/>
<keyword evidence="7 9" id="KW-0472">Membrane</keyword>
<dbReference type="GO" id="GO:0022857">
    <property type="term" value="F:transmembrane transporter activity"/>
    <property type="evidence" value="ECO:0007669"/>
    <property type="project" value="UniProtKB-UniRule"/>
</dbReference>
<keyword evidence="3" id="KW-1003">Cell membrane</keyword>
<sequence length="164" mass="17754">MRRVAQLLSAIASVLLFAIGVMLTYEVVARYFFNAPTIWAEELSRLAMIWAVFLGSAALLRSGEHIRVTVLTDKLSAKGQAVMDVFALVFVAVISGFVAWHGAPIAWDSYVRGRTVGSMLDLPSWVSQASVPLGFGLIAIQAVALILARPSQPPKAAHPEHIEL</sequence>
<dbReference type="GO" id="GO:0005886">
    <property type="term" value="C:plasma membrane"/>
    <property type="evidence" value="ECO:0007669"/>
    <property type="project" value="UniProtKB-SubCell"/>
</dbReference>
<feature type="transmembrane region" description="Helical" evidence="9">
    <location>
        <begin position="7"/>
        <end position="31"/>
    </location>
</feature>
<comment type="similarity">
    <text evidence="8 9">Belongs to the TRAP transporter small permease family.</text>
</comment>
<dbReference type="PANTHER" id="PTHR35011:SF10">
    <property type="entry name" value="TRAP TRANSPORTER SMALL PERMEASE PROTEIN"/>
    <property type="match status" value="1"/>
</dbReference>
<dbReference type="GO" id="GO:0015740">
    <property type="term" value="P:C4-dicarboxylate transport"/>
    <property type="evidence" value="ECO:0007669"/>
    <property type="project" value="TreeGrafter"/>
</dbReference>
<evidence type="ECO:0000256" key="5">
    <source>
        <dbReference type="ARBA" id="ARBA00022692"/>
    </source>
</evidence>
<comment type="function">
    <text evidence="9">Part of the tripartite ATP-independent periplasmic (TRAP) transport system.</text>
</comment>
<keyword evidence="5 9" id="KW-0812">Transmembrane</keyword>
<accession>A0A8B2NUM8</accession>
<dbReference type="RefSeq" id="WP_111348567.1">
    <property type="nucleotide sequence ID" value="NZ_QHHQ01000004.1"/>
</dbReference>
<comment type="subunit">
    <text evidence="9">The complex comprises the extracytoplasmic solute receptor protein and the two transmembrane proteins.</text>
</comment>
<feature type="transmembrane region" description="Helical" evidence="9">
    <location>
        <begin position="43"/>
        <end position="60"/>
    </location>
</feature>
<keyword evidence="4 9" id="KW-0997">Cell inner membrane</keyword>
<gene>
    <name evidence="11" type="ORF">DLJ53_20090</name>
</gene>
<evidence type="ECO:0000256" key="4">
    <source>
        <dbReference type="ARBA" id="ARBA00022519"/>
    </source>
</evidence>
<dbReference type="PANTHER" id="PTHR35011">
    <property type="entry name" value="2,3-DIKETO-L-GULONATE TRAP TRANSPORTER SMALL PERMEASE PROTEIN YIAM"/>
    <property type="match status" value="1"/>
</dbReference>
<protein>
    <recommendedName>
        <fullName evidence="9">TRAP transporter small permease protein</fullName>
    </recommendedName>
</protein>
<evidence type="ECO:0000256" key="2">
    <source>
        <dbReference type="ARBA" id="ARBA00022448"/>
    </source>
</evidence>
<feature type="domain" description="Tripartite ATP-independent periplasmic transporters DctQ component" evidence="10">
    <location>
        <begin position="21"/>
        <end position="147"/>
    </location>
</feature>
<evidence type="ECO:0000256" key="3">
    <source>
        <dbReference type="ARBA" id="ARBA00022475"/>
    </source>
</evidence>